<protein>
    <recommendedName>
        <fullName evidence="5">Actin interacting protein 3-like C-terminal domain-containing protein</fullName>
    </recommendedName>
</protein>
<evidence type="ECO:0000256" key="1">
    <source>
        <dbReference type="SAM" id="Coils"/>
    </source>
</evidence>
<proteinExistence type="predicted"/>
<dbReference type="Proteomes" id="UP001620645">
    <property type="component" value="Unassembled WGS sequence"/>
</dbReference>
<feature type="region of interest" description="Disordered" evidence="2">
    <location>
        <begin position="65"/>
        <end position="84"/>
    </location>
</feature>
<feature type="compositionally biased region" description="Basic and acidic residues" evidence="2">
    <location>
        <begin position="711"/>
        <end position="720"/>
    </location>
</feature>
<dbReference type="EMBL" id="JBICCN010000143">
    <property type="protein sequence ID" value="KAL3090197.1"/>
    <property type="molecule type" value="Genomic_DNA"/>
</dbReference>
<feature type="region of interest" description="Disordered" evidence="2">
    <location>
        <begin position="1"/>
        <end position="34"/>
    </location>
</feature>
<evidence type="ECO:0008006" key="5">
    <source>
        <dbReference type="Google" id="ProtNLM"/>
    </source>
</evidence>
<organism evidence="3 4">
    <name type="scientific">Heterodera schachtii</name>
    <name type="common">Sugarbeet cyst nematode worm</name>
    <name type="synonym">Tylenchus schachtii</name>
    <dbReference type="NCBI Taxonomy" id="97005"/>
    <lineage>
        <taxon>Eukaryota</taxon>
        <taxon>Metazoa</taxon>
        <taxon>Ecdysozoa</taxon>
        <taxon>Nematoda</taxon>
        <taxon>Chromadorea</taxon>
        <taxon>Rhabditida</taxon>
        <taxon>Tylenchina</taxon>
        <taxon>Tylenchomorpha</taxon>
        <taxon>Tylenchoidea</taxon>
        <taxon>Heteroderidae</taxon>
        <taxon>Heteroderinae</taxon>
        <taxon>Heterodera</taxon>
    </lineage>
</organism>
<keyword evidence="1" id="KW-0175">Coiled coil</keyword>
<dbReference type="InterPro" id="IPR051825">
    <property type="entry name" value="SRCIN1"/>
</dbReference>
<dbReference type="Gene3D" id="1.20.58.1540">
    <property type="entry name" value="Actin interacting protein 3, C-terminal domain"/>
    <property type="match status" value="1"/>
</dbReference>
<feature type="region of interest" description="Disordered" evidence="2">
    <location>
        <begin position="711"/>
        <end position="763"/>
    </location>
</feature>
<evidence type="ECO:0000256" key="2">
    <source>
        <dbReference type="SAM" id="MobiDB-lite"/>
    </source>
</evidence>
<name>A0ABD2JHX0_HETSC</name>
<reference evidence="3 4" key="1">
    <citation type="submission" date="2024-10" db="EMBL/GenBank/DDBJ databases">
        <authorList>
            <person name="Kim D."/>
        </authorList>
    </citation>
    <scope>NUCLEOTIDE SEQUENCE [LARGE SCALE GENOMIC DNA]</scope>
    <source>
        <strain evidence="3">Taebaek</strain>
    </source>
</reference>
<accession>A0ABD2JHX0</accession>
<comment type="caution">
    <text evidence="3">The sequence shown here is derived from an EMBL/GenBank/DDBJ whole genome shotgun (WGS) entry which is preliminary data.</text>
</comment>
<dbReference type="PANTHER" id="PTHR22741:SF10">
    <property type="entry name" value="COILED-COIL DOMAIN-CONTAINING PROTEIN CG32809"/>
    <property type="match status" value="1"/>
</dbReference>
<feature type="region of interest" description="Disordered" evidence="2">
    <location>
        <begin position="193"/>
        <end position="220"/>
    </location>
</feature>
<feature type="compositionally biased region" description="Basic and acidic residues" evidence="2">
    <location>
        <begin position="729"/>
        <end position="738"/>
    </location>
</feature>
<gene>
    <name evidence="3" type="ORF">niasHS_006649</name>
</gene>
<keyword evidence="4" id="KW-1185">Reference proteome</keyword>
<evidence type="ECO:0000313" key="3">
    <source>
        <dbReference type="EMBL" id="KAL3090197.1"/>
    </source>
</evidence>
<feature type="compositionally biased region" description="Low complexity" evidence="2">
    <location>
        <begin position="416"/>
        <end position="431"/>
    </location>
</feature>
<feature type="region of interest" description="Disordered" evidence="2">
    <location>
        <begin position="388"/>
        <end position="456"/>
    </location>
</feature>
<feature type="compositionally biased region" description="Polar residues" evidence="2">
    <location>
        <begin position="739"/>
        <end position="762"/>
    </location>
</feature>
<feature type="compositionally biased region" description="Acidic residues" evidence="2">
    <location>
        <begin position="72"/>
        <end position="83"/>
    </location>
</feature>
<dbReference type="PANTHER" id="PTHR22741">
    <property type="entry name" value="P140CAP/SNIP-RELATED"/>
    <property type="match status" value="1"/>
</dbReference>
<evidence type="ECO:0000313" key="4">
    <source>
        <dbReference type="Proteomes" id="UP001620645"/>
    </source>
</evidence>
<sequence length="780" mass="86388">MSWFGQWSGPKGDSPTIDHRHSAKQTAGRCAPPTPAHAFFDYLSGKMPSLFSTWRPKLQIRLKRFPRSDGPSTDEEEADEEQDERLTKRRLALENNDFIVDSAPSSARMRRHENGKRRAVRFCEGETSDQPPLIAALSAPSVLAPFPAPLVHHFPSPKPSSLPHPIAPLLCNGNGHQISRNGSAEITVPMNGTGGGVENVQPPRPARSASGSGMKATTSTSRATLLLQQLRERKDEVGVETLCSNGGDTARMGNANHVFLEFQGETKRSALPTNVRSVEQIKSLFLRSFPSLSPAQLRSPGVKVYIQNAHSPHRLFYELEDIREVGNHSVLKLFEQSLASSSSPRASTAVLPTRPPRCVPVEEYFSEPDMADWTVSPRTAEYGALRPASVQPQLDEQTHRRTNGPKAIGWREHASDSWQSSSAYSSDSSTSGPYARSGTTTPVHVREDQHTQRKVDSLERQLASLSELVRSALLPPRELSSAHWRELSQFHTDIVGFSGNSRASAAAIGPMSESVSSTASNATLPLEKCTGTMSNRKAKVPAELAAIRADLEALRSETIRNAHRGRSLLEQTLDRMRRAKGWPNTEQDELERRKSICTIRLERLQRALREFEQSLENTRAAVLNSTRRLHLNEVDQLTSKLGEIGREAVEMKMEMPTLHRDIDEAMRLMMERLEGEERFLREKVPQVDGCLRRCKTLANVMVTMKKLAMVQDERDGEGRATRRSVPDSSSRHIAKEQQKSANSRASTLPSSASCNGGSQQHNHPLDAILDELSGNDNIGL</sequence>
<dbReference type="AlphaFoldDB" id="A0ABD2JHX0"/>
<feature type="compositionally biased region" description="Basic and acidic residues" evidence="2">
    <location>
        <begin position="444"/>
        <end position="456"/>
    </location>
</feature>
<feature type="coiled-coil region" evidence="1">
    <location>
        <begin position="587"/>
        <end position="621"/>
    </location>
</feature>